<proteinExistence type="predicted"/>
<gene>
    <name evidence="1" type="ORF">L1987_86842</name>
</gene>
<organism evidence="1 2">
    <name type="scientific">Smallanthus sonchifolius</name>
    <dbReference type="NCBI Taxonomy" id="185202"/>
    <lineage>
        <taxon>Eukaryota</taxon>
        <taxon>Viridiplantae</taxon>
        <taxon>Streptophyta</taxon>
        <taxon>Embryophyta</taxon>
        <taxon>Tracheophyta</taxon>
        <taxon>Spermatophyta</taxon>
        <taxon>Magnoliopsida</taxon>
        <taxon>eudicotyledons</taxon>
        <taxon>Gunneridae</taxon>
        <taxon>Pentapetalae</taxon>
        <taxon>asterids</taxon>
        <taxon>campanulids</taxon>
        <taxon>Asterales</taxon>
        <taxon>Asteraceae</taxon>
        <taxon>Asteroideae</taxon>
        <taxon>Heliantheae alliance</taxon>
        <taxon>Millerieae</taxon>
        <taxon>Smallanthus</taxon>
    </lineage>
</organism>
<protein>
    <submittedName>
        <fullName evidence="1">Uncharacterized protein</fullName>
    </submittedName>
</protein>
<dbReference type="EMBL" id="CM042046">
    <property type="protein sequence ID" value="KAI3677219.1"/>
    <property type="molecule type" value="Genomic_DNA"/>
</dbReference>
<keyword evidence="2" id="KW-1185">Reference proteome</keyword>
<reference evidence="1 2" key="2">
    <citation type="journal article" date="2022" name="Mol. Ecol. Resour.">
        <title>The genomes of chicory, endive, great burdock and yacon provide insights into Asteraceae paleo-polyploidization history and plant inulin production.</title>
        <authorList>
            <person name="Fan W."/>
            <person name="Wang S."/>
            <person name="Wang H."/>
            <person name="Wang A."/>
            <person name="Jiang F."/>
            <person name="Liu H."/>
            <person name="Zhao H."/>
            <person name="Xu D."/>
            <person name="Zhang Y."/>
        </authorList>
    </citation>
    <scope>NUCLEOTIDE SEQUENCE [LARGE SCALE GENOMIC DNA]</scope>
    <source>
        <strain evidence="2">cv. Yunnan</strain>
        <tissue evidence="1">Leaves</tissue>
    </source>
</reference>
<evidence type="ECO:0000313" key="2">
    <source>
        <dbReference type="Proteomes" id="UP001056120"/>
    </source>
</evidence>
<dbReference type="Proteomes" id="UP001056120">
    <property type="component" value="Linkage Group LG29"/>
</dbReference>
<accession>A0ACB8Y0X9</accession>
<name>A0ACB8Y0X9_9ASTR</name>
<comment type="caution">
    <text evidence="1">The sequence shown here is derived from an EMBL/GenBank/DDBJ whole genome shotgun (WGS) entry which is preliminary data.</text>
</comment>
<reference evidence="2" key="1">
    <citation type="journal article" date="2022" name="Mol. Ecol. Resour.">
        <title>The genomes of chicory, endive, great burdock and yacon provide insights into Asteraceae palaeo-polyploidization history and plant inulin production.</title>
        <authorList>
            <person name="Fan W."/>
            <person name="Wang S."/>
            <person name="Wang H."/>
            <person name="Wang A."/>
            <person name="Jiang F."/>
            <person name="Liu H."/>
            <person name="Zhao H."/>
            <person name="Xu D."/>
            <person name="Zhang Y."/>
        </authorList>
    </citation>
    <scope>NUCLEOTIDE SEQUENCE [LARGE SCALE GENOMIC DNA]</scope>
    <source>
        <strain evidence="2">cv. Yunnan</strain>
    </source>
</reference>
<sequence length="412" mass="45428">MNSSSSNSNHAFRNLNETNQILGFNSPAGVAGAGLGSNVLRPRLMKMRRQTSNNPRSTPVSGSRRVEEADPGLGFNPFRTSSESIFVDSSSVNFPTTFSFGAGSSNNNQSPNLGVVDDLAKLKIDSNRSHSNDIGGNAAFQFKAFENESKSSFSQPLADQLPNEINKMKNLQDVNPFKSRFESTFGGKVEAELQHEMHKLNLGNHGNVGLDSNDLKGFVFGRSEQQSEENVRADLISDRIREQKVSSDRDGNLKNFVFGSKSKHSEESMKAADLISDRMRGLKVGGPGEDFVFGQNVEAKVYEATTSSNFQAYGNSYFTSRHEKNAEFTFSSKLDNSWDPNVEFKTPDTKGGLFSSAKSIPEARLKKKKGNVRKPVIGQREPKQDFVFGQSSHQVSESFEAYSPMDVSPYQH</sequence>
<evidence type="ECO:0000313" key="1">
    <source>
        <dbReference type="EMBL" id="KAI3677219.1"/>
    </source>
</evidence>